<reference evidence="2 3" key="1">
    <citation type="journal article" date="2018" name="BMC Genomics">
        <title>The genome of Naegleria lovaniensis, the basis for a comparative approach to unravel pathogenicity factors of the human pathogenic amoeba N. fowleri.</title>
        <authorList>
            <person name="Liechti N."/>
            <person name="Schurch N."/>
            <person name="Bruggmann R."/>
            <person name="Wittwer M."/>
        </authorList>
    </citation>
    <scope>NUCLEOTIDE SEQUENCE [LARGE SCALE GENOMIC DNA]</scope>
    <source>
        <strain evidence="2 3">ATCC 30569</strain>
    </source>
</reference>
<dbReference type="Proteomes" id="UP000816034">
    <property type="component" value="Unassembled WGS sequence"/>
</dbReference>
<name>A0AA88H005_NAELO</name>
<dbReference type="RefSeq" id="XP_044552745.1">
    <property type="nucleotide sequence ID" value="XM_044691280.1"/>
</dbReference>
<sequence length="163" mass="19216">MSRLGSSRKSITNSESSEIEYIKEQALLHAKRLKHLKLEEQRRKVLAGTVDEKKLLQQQRKLEIDHHIEIRKRNEAFEECSSQLSGPRPATNSSLESKKASSARYNKIMTNQAARKEFERSIMMENIKMQQMKQQMKQKEGEEERKQVARGIEYFHNRPRSFL</sequence>
<evidence type="ECO:0000313" key="3">
    <source>
        <dbReference type="Proteomes" id="UP000816034"/>
    </source>
</evidence>
<feature type="region of interest" description="Disordered" evidence="1">
    <location>
        <begin position="77"/>
        <end position="103"/>
    </location>
</feature>
<evidence type="ECO:0000313" key="2">
    <source>
        <dbReference type="EMBL" id="KAG2388753.1"/>
    </source>
</evidence>
<dbReference type="EMBL" id="PYSW02000009">
    <property type="protein sequence ID" value="KAG2388753.1"/>
    <property type="molecule type" value="Genomic_DNA"/>
</dbReference>
<feature type="region of interest" description="Disordered" evidence="1">
    <location>
        <begin position="132"/>
        <end position="163"/>
    </location>
</feature>
<gene>
    <name evidence="2" type="ORF">C9374_000192</name>
</gene>
<accession>A0AA88H005</accession>
<feature type="compositionally biased region" description="Polar residues" evidence="1">
    <location>
        <begin position="80"/>
        <end position="95"/>
    </location>
</feature>
<protein>
    <submittedName>
        <fullName evidence="2">Uncharacterized protein</fullName>
    </submittedName>
</protein>
<dbReference type="AlphaFoldDB" id="A0AA88H005"/>
<keyword evidence="3" id="KW-1185">Reference proteome</keyword>
<organism evidence="2 3">
    <name type="scientific">Naegleria lovaniensis</name>
    <name type="common">Amoeba</name>
    <dbReference type="NCBI Taxonomy" id="51637"/>
    <lineage>
        <taxon>Eukaryota</taxon>
        <taxon>Discoba</taxon>
        <taxon>Heterolobosea</taxon>
        <taxon>Tetramitia</taxon>
        <taxon>Eutetramitia</taxon>
        <taxon>Vahlkampfiidae</taxon>
        <taxon>Naegleria</taxon>
    </lineage>
</organism>
<feature type="compositionally biased region" description="Basic and acidic residues" evidence="1">
    <location>
        <begin position="137"/>
        <end position="147"/>
    </location>
</feature>
<dbReference type="GeneID" id="68092654"/>
<proteinExistence type="predicted"/>
<evidence type="ECO:0000256" key="1">
    <source>
        <dbReference type="SAM" id="MobiDB-lite"/>
    </source>
</evidence>
<comment type="caution">
    <text evidence="2">The sequence shown here is derived from an EMBL/GenBank/DDBJ whole genome shotgun (WGS) entry which is preliminary data.</text>
</comment>